<evidence type="ECO:0000256" key="1">
    <source>
        <dbReference type="ARBA" id="ARBA00004167"/>
    </source>
</evidence>
<dbReference type="GO" id="GO:0009100">
    <property type="term" value="P:glycoprotein metabolic process"/>
    <property type="evidence" value="ECO:0007669"/>
    <property type="project" value="UniProtKB-ARBA"/>
</dbReference>
<protein>
    <recommendedName>
        <fullName evidence="5">LicD/FKTN/FKRP nucleotidyltransferase domain-containing protein</fullName>
    </recommendedName>
</protein>
<dbReference type="OrthoDB" id="444255at2759"/>
<feature type="domain" description="LicD/FKTN/FKRP nucleotidyltransferase" evidence="5">
    <location>
        <begin position="139"/>
        <end position="198"/>
    </location>
</feature>
<accession>A0A0V1Q3H3</accession>
<organism evidence="6 7">
    <name type="scientific">Debaryomyces fabryi</name>
    <dbReference type="NCBI Taxonomy" id="58627"/>
    <lineage>
        <taxon>Eukaryota</taxon>
        <taxon>Fungi</taxon>
        <taxon>Dikarya</taxon>
        <taxon>Ascomycota</taxon>
        <taxon>Saccharomycotina</taxon>
        <taxon>Pichiomycetes</taxon>
        <taxon>Debaryomycetaceae</taxon>
        <taxon>Debaryomyces</taxon>
    </lineage>
</organism>
<dbReference type="GO" id="GO:0016020">
    <property type="term" value="C:membrane"/>
    <property type="evidence" value="ECO:0007669"/>
    <property type="project" value="UniProtKB-SubCell"/>
</dbReference>
<feature type="domain" description="LicD/FKTN/FKRP nucleotidyltransferase" evidence="5">
    <location>
        <begin position="23"/>
        <end position="131"/>
    </location>
</feature>
<keyword evidence="7" id="KW-1185">Reference proteome</keyword>
<dbReference type="RefSeq" id="XP_015469155.1">
    <property type="nucleotide sequence ID" value="XM_015610017.1"/>
</dbReference>
<gene>
    <name evidence="6" type="ORF">AC631_01187</name>
</gene>
<dbReference type="Proteomes" id="UP000054251">
    <property type="component" value="Unassembled WGS sequence"/>
</dbReference>
<dbReference type="Pfam" id="PF04991">
    <property type="entry name" value="LicD"/>
    <property type="match status" value="2"/>
</dbReference>
<name>A0A0V1Q3H3_9ASCO</name>
<evidence type="ECO:0000256" key="4">
    <source>
        <dbReference type="ARBA" id="ARBA00023136"/>
    </source>
</evidence>
<keyword evidence="4" id="KW-0472">Membrane</keyword>
<dbReference type="InterPro" id="IPR009644">
    <property type="entry name" value="FKTN/MNN4/W02B3.4-1"/>
</dbReference>
<sequence>MYEASQRSLILHRLVRSWLSFSRKNGINTWVAHGSLLSWYWNGFAFPWDYDIDVQVPVMDLHKLSLQFNQTLVVEDMEEGYGRYFLDCGSFITLRAKGNGNNNIDARFIDIDTGIYIDITGLAVSNTKPPDRYKELYPDQWADNAEDYTEVNKGMKAYNCRNNHFSTLDELSPLVKTYVEGEISYVPRRYSDILSVEYPKGLLSKQYSGHVYIPQLRLWVKEGDLYYFLHDREKWKVHNYNEEYSNIESQEDLDKENARFELTESQKAKLLDEAATRKKLGQSGEKSTKLSDKDLHTIYNFKPEQLLELLSKDELFINYCLTRGFTFFHQEEIMRLLFGKSTENLLKSQDSFRPFTTNMLDYHIHNNGYDYDEQVDKYIALFAAYSS</sequence>
<reference evidence="6 7" key="1">
    <citation type="submission" date="2015-11" db="EMBL/GenBank/DDBJ databases">
        <title>The genome of Debaryomyces fabryi.</title>
        <authorList>
            <person name="Tafer H."/>
            <person name="Lopandic K."/>
        </authorList>
    </citation>
    <scope>NUCLEOTIDE SEQUENCE [LARGE SCALE GENOMIC DNA]</scope>
    <source>
        <strain evidence="6 7">CBS 789</strain>
    </source>
</reference>
<dbReference type="GeneID" id="26838196"/>
<dbReference type="PANTHER" id="PTHR15407">
    <property type="entry name" value="FUKUTIN-RELATED"/>
    <property type="match status" value="1"/>
</dbReference>
<evidence type="ECO:0000313" key="7">
    <source>
        <dbReference type="Proteomes" id="UP000054251"/>
    </source>
</evidence>
<evidence type="ECO:0000313" key="6">
    <source>
        <dbReference type="EMBL" id="KSA03053.1"/>
    </source>
</evidence>
<comment type="caution">
    <text evidence="6">The sequence shown here is derived from an EMBL/GenBank/DDBJ whole genome shotgun (WGS) entry which is preliminary data.</text>
</comment>
<evidence type="ECO:0000256" key="3">
    <source>
        <dbReference type="ARBA" id="ARBA00022989"/>
    </source>
</evidence>
<keyword evidence="3" id="KW-1133">Transmembrane helix</keyword>
<dbReference type="PANTHER" id="PTHR15407:SF28">
    <property type="entry name" value="RIBITOL-5-PHOSPHATE TRANSFERASE FKTN"/>
    <property type="match status" value="1"/>
</dbReference>
<dbReference type="EMBL" id="LMYN01000015">
    <property type="protein sequence ID" value="KSA03053.1"/>
    <property type="molecule type" value="Genomic_DNA"/>
</dbReference>
<dbReference type="AlphaFoldDB" id="A0A0V1Q3H3"/>
<dbReference type="InterPro" id="IPR007074">
    <property type="entry name" value="LicD/FKTN/FKRP_NTP_transf"/>
</dbReference>
<comment type="subcellular location">
    <subcellularLocation>
        <location evidence="1">Membrane</location>
        <topology evidence="1">Single-pass membrane protein</topology>
    </subcellularLocation>
</comment>
<evidence type="ECO:0000256" key="2">
    <source>
        <dbReference type="ARBA" id="ARBA00022692"/>
    </source>
</evidence>
<proteinExistence type="predicted"/>
<keyword evidence="2" id="KW-0812">Transmembrane</keyword>
<evidence type="ECO:0000259" key="5">
    <source>
        <dbReference type="Pfam" id="PF04991"/>
    </source>
</evidence>